<evidence type="ECO:0000313" key="2">
    <source>
        <dbReference type="Proteomes" id="UP001085076"/>
    </source>
</evidence>
<comment type="caution">
    <text evidence="1">The sequence shown here is derived from an EMBL/GenBank/DDBJ whole genome shotgun (WGS) entry which is preliminary data.</text>
</comment>
<accession>A0A9D5HHL0</accession>
<gene>
    <name evidence="1" type="ORF">J5N97_012289</name>
</gene>
<dbReference type="PANTHER" id="PTHR34213:SF2">
    <property type="entry name" value="NUCLEAR TRANSPORT FACTOR 2 (NTF2) FAMILY PROTEIN"/>
    <property type="match status" value="1"/>
</dbReference>
<dbReference type="EMBL" id="JAGGNH010000003">
    <property type="protein sequence ID" value="KAJ0976815.1"/>
    <property type="molecule type" value="Genomic_DNA"/>
</dbReference>
<protein>
    <submittedName>
        <fullName evidence="1">Uncharacterized protein</fullName>
    </submittedName>
</protein>
<proteinExistence type="predicted"/>
<dbReference type="PANTHER" id="PTHR34213">
    <property type="entry name" value="NUCLEAR TRANSPORT FACTOR 2 (NTF2) FAMILY PROTEIN"/>
    <property type="match status" value="1"/>
</dbReference>
<keyword evidence="2" id="KW-1185">Reference proteome</keyword>
<dbReference type="AlphaFoldDB" id="A0A9D5HHL0"/>
<evidence type="ECO:0000313" key="1">
    <source>
        <dbReference type="EMBL" id="KAJ0976815.1"/>
    </source>
</evidence>
<organism evidence="1 2">
    <name type="scientific">Dioscorea zingiberensis</name>
    <dbReference type="NCBI Taxonomy" id="325984"/>
    <lineage>
        <taxon>Eukaryota</taxon>
        <taxon>Viridiplantae</taxon>
        <taxon>Streptophyta</taxon>
        <taxon>Embryophyta</taxon>
        <taxon>Tracheophyta</taxon>
        <taxon>Spermatophyta</taxon>
        <taxon>Magnoliopsida</taxon>
        <taxon>Liliopsida</taxon>
        <taxon>Dioscoreales</taxon>
        <taxon>Dioscoreaceae</taxon>
        <taxon>Dioscorea</taxon>
    </lineage>
</organism>
<dbReference type="InterPro" id="IPR032710">
    <property type="entry name" value="NTF2-like_dom_sf"/>
</dbReference>
<dbReference type="OrthoDB" id="2400485at2759"/>
<sequence>MTLRPASPVSSPTSSCGPHLLNLYGSRATAQDIEIYAPGATFEDPMMCAHGVKQIKSAFYSLSKILIDNKQHYKMFGKELDVMSLIKLDVKDGKIIRHQDWWDGKPLKNRDTVKLPMFGRLAAGFMMFGRKDVTGRKELVYQRAGTEQDDPMEAWLAGNGMTLGRLFCRALWSFGVGGSAFYYCMTLLPPHMRQISFLFRDRDIFFEHLHTPESLKYVLNDHPSPDITEAFVITVLRHLGFRHLGTSNNVDMSQHLSSSARFFALMLAKNCFTRDLLSKYQSIDWAAGIPPPPEFWPELLSLMPADGQWRQPLADWIKRFAGIVHSRIFPGEPYDEIEAKVKFFFFSLIHDMVQSELQFVCRIARALNLAQ</sequence>
<dbReference type="SUPFAM" id="SSF54427">
    <property type="entry name" value="NTF2-like"/>
    <property type="match status" value="1"/>
</dbReference>
<dbReference type="Proteomes" id="UP001085076">
    <property type="component" value="Miscellaneous, Linkage group lg03"/>
</dbReference>
<name>A0A9D5HHL0_9LILI</name>
<reference evidence="1" key="1">
    <citation type="submission" date="2021-03" db="EMBL/GenBank/DDBJ databases">
        <authorList>
            <person name="Li Z."/>
            <person name="Yang C."/>
        </authorList>
    </citation>
    <scope>NUCLEOTIDE SEQUENCE</scope>
    <source>
        <strain evidence="1">Dzin_1.0</strain>
        <tissue evidence="1">Leaf</tissue>
    </source>
</reference>
<reference evidence="1" key="2">
    <citation type="journal article" date="2022" name="Hortic Res">
        <title>The genome of Dioscorea zingiberensis sheds light on the biosynthesis, origin and evolution of the medicinally important diosgenin saponins.</title>
        <authorList>
            <person name="Li Y."/>
            <person name="Tan C."/>
            <person name="Li Z."/>
            <person name="Guo J."/>
            <person name="Li S."/>
            <person name="Chen X."/>
            <person name="Wang C."/>
            <person name="Dai X."/>
            <person name="Yang H."/>
            <person name="Song W."/>
            <person name="Hou L."/>
            <person name="Xu J."/>
            <person name="Tong Z."/>
            <person name="Xu A."/>
            <person name="Yuan X."/>
            <person name="Wang W."/>
            <person name="Yang Q."/>
            <person name="Chen L."/>
            <person name="Sun Z."/>
            <person name="Wang K."/>
            <person name="Pan B."/>
            <person name="Chen J."/>
            <person name="Bao Y."/>
            <person name="Liu F."/>
            <person name="Qi X."/>
            <person name="Gang D.R."/>
            <person name="Wen J."/>
            <person name="Li J."/>
        </authorList>
    </citation>
    <scope>NUCLEOTIDE SEQUENCE</scope>
    <source>
        <strain evidence="1">Dzin_1.0</strain>
    </source>
</reference>